<keyword evidence="1 3" id="KW-0807">Transducer</keyword>
<comment type="similarity">
    <text evidence="2">Belongs to the methyl-accepting chemotaxis (MCP) protein family.</text>
</comment>
<gene>
    <name evidence="6" type="ORF">ACFQ38_12580</name>
</gene>
<evidence type="ECO:0000256" key="1">
    <source>
        <dbReference type="ARBA" id="ARBA00023224"/>
    </source>
</evidence>
<name>A0ABW3TYM8_9BACL</name>
<dbReference type="EMBL" id="JBHTLT010000101">
    <property type="protein sequence ID" value="MFD1205926.1"/>
    <property type="molecule type" value="Genomic_DNA"/>
</dbReference>
<organism evidence="6 7">
    <name type="scientific">Sporosarcina contaminans</name>
    <dbReference type="NCBI Taxonomy" id="633403"/>
    <lineage>
        <taxon>Bacteria</taxon>
        <taxon>Bacillati</taxon>
        <taxon>Bacillota</taxon>
        <taxon>Bacilli</taxon>
        <taxon>Bacillales</taxon>
        <taxon>Caryophanaceae</taxon>
        <taxon>Sporosarcina</taxon>
    </lineage>
</organism>
<dbReference type="PROSITE" id="PS50111">
    <property type="entry name" value="CHEMOTAXIS_TRANSDUC_2"/>
    <property type="match status" value="1"/>
</dbReference>
<feature type="domain" description="Methyl-accepting transducer" evidence="5">
    <location>
        <begin position="22"/>
        <end position="145"/>
    </location>
</feature>
<evidence type="ECO:0000256" key="3">
    <source>
        <dbReference type="PROSITE-ProRule" id="PRU00284"/>
    </source>
</evidence>
<dbReference type="Gene3D" id="1.10.287.950">
    <property type="entry name" value="Methyl-accepting chemotaxis protein"/>
    <property type="match status" value="1"/>
</dbReference>
<keyword evidence="7" id="KW-1185">Reference proteome</keyword>
<dbReference type="InterPro" id="IPR004089">
    <property type="entry name" value="MCPsignal_dom"/>
</dbReference>
<comment type="caution">
    <text evidence="6">The sequence shown here is derived from an EMBL/GenBank/DDBJ whole genome shotgun (WGS) entry which is preliminary data.</text>
</comment>
<evidence type="ECO:0000256" key="4">
    <source>
        <dbReference type="SAM" id="Coils"/>
    </source>
</evidence>
<dbReference type="PRINTS" id="PR00260">
    <property type="entry name" value="CHEMTRNSDUCR"/>
</dbReference>
<keyword evidence="4" id="KW-0175">Coiled coil</keyword>
<accession>A0ABW3TYM8</accession>
<proteinExistence type="inferred from homology"/>
<sequence>MREHKSKKIVSELNEMSIELGDAVVTRSQENMQALESLREQIKHISEISKTINYISSQTNLLALNATIEAARAGEHGRGFAVVADEVRKLSNNVEKAIKNINQNMDNITEEVLKVSEITENLQTTSEEIQMKINNAMKDFGELNA</sequence>
<dbReference type="RefSeq" id="WP_381481262.1">
    <property type="nucleotide sequence ID" value="NZ_JBHTLT010000101.1"/>
</dbReference>
<dbReference type="SUPFAM" id="SSF58104">
    <property type="entry name" value="Methyl-accepting chemotaxis protein (MCP) signaling domain"/>
    <property type="match status" value="1"/>
</dbReference>
<evidence type="ECO:0000313" key="6">
    <source>
        <dbReference type="EMBL" id="MFD1205926.1"/>
    </source>
</evidence>
<feature type="coiled-coil region" evidence="4">
    <location>
        <begin position="84"/>
        <end position="111"/>
    </location>
</feature>
<dbReference type="PANTHER" id="PTHR32089:SF112">
    <property type="entry name" value="LYSOZYME-LIKE PROTEIN-RELATED"/>
    <property type="match status" value="1"/>
</dbReference>
<dbReference type="SMART" id="SM00283">
    <property type="entry name" value="MA"/>
    <property type="match status" value="1"/>
</dbReference>
<reference evidence="7" key="1">
    <citation type="journal article" date="2019" name="Int. J. Syst. Evol. Microbiol.">
        <title>The Global Catalogue of Microorganisms (GCM) 10K type strain sequencing project: providing services to taxonomists for standard genome sequencing and annotation.</title>
        <authorList>
            <consortium name="The Broad Institute Genomics Platform"/>
            <consortium name="The Broad Institute Genome Sequencing Center for Infectious Disease"/>
            <person name="Wu L."/>
            <person name="Ma J."/>
        </authorList>
    </citation>
    <scope>NUCLEOTIDE SEQUENCE [LARGE SCALE GENOMIC DNA]</scope>
    <source>
        <strain evidence="7">CCUG 53915</strain>
    </source>
</reference>
<dbReference type="Proteomes" id="UP001597231">
    <property type="component" value="Unassembled WGS sequence"/>
</dbReference>
<dbReference type="PANTHER" id="PTHR32089">
    <property type="entry name" value="METHYL-ACCEPTING CHEMOTAXIS PROTEIN MCPB"/>
    <property type="match status" value="1"/>
</dbReference>
<evidence type="ECO:0000256" key="2">
    <source>
        <dbReference type="ARBA" id="ARBA00029447"/>
    </source>
</evidence>
<evidence type="ECO:0000259" key="5">
    <source>
        <dbReference type="PROSITE" id="PS50111"/>
    </source>
</evidence>
<protein>
    <submittedName>
        <fullName evidence="6">Methyl-accepting chemotaxis protein</fullName>
    </submittedName>
</protein>
<evidence type="ECO:0000313" key="7">
    <source>
        <dbReference type="Proteomes" id="UP001597231"/>
    </source>
</evidence>
<dbReference type="InterPro" id="IPR004090">
    <property type="entry name" value="Chemotax_Me-accpt_rcpt"/>
</dbReference>
<dbReference type="Pfam" id="PF00015">
    <property type="entry name" value="MCPsignal"/>
    <property type="match status" value="1"/>
</dbReference>